<feature type="region of interest" description="Disordered" evidence="1">
    <location>
        <begin position="289"/>
        <end position="335"/>
    </location>
</feature>
<proteinExistence type="predicted"/>
<feature type="compositionally biased region" description="Polar residues" evidence="1">
    <location>
        <begin position="746"/>
        <end position="769"/>
    </location>
</feature>
<feature type="compositionally biased region" description="Polar residues" evidence="1">
    <location>
        <begin position="1002"/>
        <end position="1018"/>
    </location>
</feature>
<dbReference type="EMBL" id="LZYO01000186">
    <property type="protein sequence ID" value="ODH26471.1"/>
    <property type="molecule type" value="Genomic_DNA"/>
</dbReference>
<feature type="region of interest" description="Disordered" evidence="1">
    <location>
        <begin position="994"/>
        <end position="1018"/>
    </location>
</feature>
<feature type="region of interest" description="Disordered" evidence="1">
    <location>
        <begin position="347"/>
        <end position="431"/>
    </location>
</feature>
<dbReference type="VEuPathDB" id="FungiDB:PABG_01592"/>
<feature type="region of interest" description="Disordered" evidence="1">
    <location>
        <begin position="709"/>
        <end position="808"/>
    </location>
</feature>
<feature type="compositionally biased region" description="Polar residues" evidence="1">
    <location>
        <begin position="376"/>
        <end position="394"/>
    </location>
</feature>
<dbReference type="VEuPathDB" id="FungiDB:PADG_11724"/>
<evidence type="ECO:0000313" key="2">
    <source>
        <dbReference type="EMBL" id="ODH26471.1"/>
    </source>
</evidence>
<feature type="compositionally biased region" description="Basic and acidic residues" evidence="1">
    <location>
        <begin position="736"/>
        <end position="745"/>
    </location>
</feature>
<feature type="non-terminal residue" evidence="2">
    <location>
        <position position="1"/>
    </location>
</feature>
<sequence length="1140" mass="125168">GEDIFGRSGQQSLCPTECVSQELVSMPGFDLAAVKWQFNAVEGMCVSVALISCSASMKRTVLSFTLSAVFLHSDIFLCLTTAVRLCLQNFLGKTDGAHYRNANKATVEHHDFLLVGLSDASRASPSHLPWLSGRWRLLLYNLRKERVGEPREPTCCCCLFHAMPASCVYIYPGHPLFCPLNGGSSAVLGLHSPCFSTKAARNLLSTWLIQYETEQRSASCKQHGEGEWLRQRRIDESNQVPQIEREEYFTISELLAFIATMNADKEARKDATTAQNLNKITRESQHMPCAHPQSTTAQSPVTLSQPDTTVANRDSRNFNPPVPNEMPRSAYDRRPRHKTRLDKYELKGIGPSTMPSNSTGVAGTSSALKGGKKRNGINTKNTPKDTSALLTSPDSAGVIKKPEVRRGGKGKDNSLVNNFKAPNVGQDRLSLPMNPGVGFLNKARVGRGIPDLSFSGMGFLSSSTKRPSESEPNEQTRTKRAREGNDSGETISQYFSRNPEAQPLPNLSTVEGCSQRASQPLSNFPSNPKLNSNHSGGTDPAPPEQNIHSFVSNIPASSFRDASVNPAESTSNPLRRQINQPTTWLSQAGFRAPGSSHESGPAWDPTNIAILDHYGRVLQHTAKLLSHKNRLQINAEVEKEYPMSKLVSQTPIKRGGREEEAVIKEQNRFLSQFCSVFESDYTASSDIAEECGDLNAANGASSKDEINFPAPASFSWEGTHLPAAPGDIPRSPSPGERSRIPKEKQPSVSSSNSNHQVATDPASNTNAHQLSMHGRHSPSESFSSSVSRAINTGQHSSRAEPNSNAHELEQNRASGAIQMSVLPSSKSNHQLIRQNLENPIQYQREPDMGNEIPVAHQATVRGHNNARDFNDCNFEANRATHVEQNSRNPTCPQLWSTRGPSPIHHSNAQGQTDCIPHGSMRLDEGQTGSVINREPGHNSIRVINPIQNNIHPSSHSAQLLYSKGQDTSKRAFTANGSSPSHSITRNTEWPLYAHANGESHPETPTSSIRSGRSNNQNFDADWVSENHPARFVGQHPPLYQFCNNQNGHQNSNSLQCEGRLTATGYIQATPRSAFTILSNAPWRHHHITTWTSSHTTYPSQIVPHLHSNFTHPGLFPLVNEVMSPPPNSLTLPFSHPNRLH</sequence>
<comment type="caution">
    <text evidence="2">The sequence shown here is derived from an EMBL/GenBank/DDBJ whole genome shotgun (WGS) entry which is preliminary data.</text>
</comment>
<accession>A0A1D2JCN3</accession>
<feature type="compositionally biased region" description="Polar residues" evidence="1">
    <location>
        <begin position="788"/>
        <end position="805"/>
    </location>
</feature>
<name>A0A1D2JCN3_PARBR</name>
<feature type="compositionally biased region" description="Polar residues" evidence="1">
    <location>
        <begin position="292"/>
        <end position="312"/>
    </location>
</feature>
<feature type="region of interest" description="Disordered" evidence="1">
    <location>
        <begin position="458"/>
        <end position="548"/>
    </location>
</feature>
<feature type="compositionally biased region" description="Polar residues" evidence="1">
    <location>
        <begin position="566"/>
        <end position="578"/>
    </location>
</feature>
<reference evidence="2 3" key="1">
    <citation type="submission" date="2016-06" db="EMBL/GenBank/DDBJ databases">
        <authorList>
            <person name="Kjaerup R.B."/>
            <person name="Dalgaard T.S."/>
            <person name="Juul-Madsen H.R."/>
        </authorList>
    </citation>
    <scope>NUCLEOTIDE SEQUENCE [LARGE SCALE GENOMIC DNA]</scope>
    <source>
        <strain evidence="2 3">Pb300</strain>
    </source>
</reference>
<feature type="compositionally biased region" description="Polar residues" evidence="1">
    <location>
        <begin position="353"/>
        <end position="367"/>
    </location>
</feature>
<dbReference type="Proteomes" id="UP000242814">
    <property type="component" value="Unassembled WGS sequence"/>
</dbReference>
<feature type="region of interest" description="Disordered" evidence="1">
    <location>
        <begin position="559"/>
        <end position="578"/>
    </location>
</feature>
<feature type="compositionally biased region" description="Polar residues" evidence="1">
    <location>
        <begin position="505"/>
        <end position="536"/>
    </location>
</feature>
<dbReference type="AlphaFoldDB" id="A0A1D2JCN3"/>
<feature type="compositionally biased region" description="Basic and acidic residues" evidence="1">
    <location>
        <begin position="466"/>
        <end position="485"/>
    </location>
</feature>
<gene>
    <name evidence="2" type="ORF">ACO22_04601</name>
</gene>
<organism evidence="2 3">
    <name type="scientific">Paracoccidioides brasiliensis</name>
    <dbReference type="NCBI Taxonomy" id="121759"/>
    <lineage>
        <taxon>Eukaryota</taxon>
        <taxon>Fungi</taxon>
        <taxon>Dikarya</taxon>
        <taxon>Ascomycota</taxon>
        <taxon>Pezizomycotina</taxon>
        <taxon>Eurotiomycetes</taxon>
        <taxon>Eurotiomycetidae</taxon>
        <taxon>Onygenales</taxon>
        <taxon>Ajellomycetaceae</taxon>
        <taxon>Paracoccidioides</taxon>
    </lineage>
</organism>
<feature type="compositionally biased region" description="Polar residues" evidence="1">
    <location>
        <begin position="487"/>
        <end position="496"/>
    </location>
</feature>
<evidence type="ECO:0000313" key="3">
    <source>
        <dbReference type="Proteomes" id="UP000242814"/>
    </source>
</evidence>
<feature type="compositionally biased region" description="Basic and acidic residues" evidence="1">
    <location>
        <begin position="400"/>
        <end position="412"/>
    </location>
</feature>
<protein>
    <submittedName>
        <fullName evidence="2">Uncharacterized protein</fullName>
    </submittedName>
</protein>
<evidence type="ECO:0000256" key="1">
    <source>
        <dbReference type="SAM" id="MobiDB-lite"/>
    </source>
</evidence>